<proteinExistence type="predicted"/>
<keyword evidence="2" id="KW-1133">Transmembrane helix</keyword>
<feature type="compositionally biased region" description="Low complexity" evidence="1">
    <location>
        <begin position="70"/>
        <end position="81"/>
    </location>
</feature>
<organism evidence="3 4">
    <name type="scientific">Candidatus Curtissbacteria bacterium RIFCSPHIGHO2_02_FULL_42_15</name>
    <dbReference type="NCBI Taxonomy" id="1797716"/>
    <lineage>
        <taxon>Bacteria</taxon>
        <taxon>Candidatus Curtissiibacteriota</taxon>
    </lineage>
</organism>
<evidence type="ECO:0000256" key="1">
    <source>
        <dbReference type="SAM" id="MobiDB-lite"/>
    </source>
</evidence>
<keyword evidence="2" id="KW-0472">Membrane</keyword>
<keyword evidence="2" id="KW-0812">Transmembrane</keyword>
<protein>
    <recommendedName>
        <fullName evidence="5">DUF3105 domain-containing protein</fullName>
    </recommendedName>
</protein>
<sequence length="185" mass="20630">MIFNRIPLLVWFLIPTLVIVGGGVWFFTKNSSSVKPEESGKAEAVSTPVLGTVDYDIVSRDHIAQGTSGSGYNSNPPSSGPHWQGPAKNGFYDSALPDEQLLHNLEHGHIWISYKPDVGDEVKNKLKEITQKEDWKVVVAPREANDATIASVAWGRVLKMDEPDWQKIDDFITTYRNRGPEKTPE</sequence>
<evidence type="ECO:0000313" key="4">
    <source>
        <dbReference type="Proteomes" id="UP000177124"/>
    </source>
</evidence>
<accession>A0A1F5GFN1</accession>
<dbReference type="Pfam" id="PF11303">
    <property type="entry name" value="DUF3105"/>
    <property type="match status" value="1"/>
</dbReference>
<evidence type="ECO:0000313" key="3">
    <source>
        <dbReference type="EMBL" id="OGD90646.1"/>
    </source>
</evidence>
<dbReference type="GO" id="GO:0005737">
    <property type="term" value="C:cytoplasm"/>
    <property type="evidence" value="ECO:0007669"/>
    <property type="project" value="TreeGrafter"/>
</dbReference>
<name>A0A1F5GFN1_9BACT</name>
<evidence type="ECO:0000256" key="2">
    <source>
        <dbReference type="SAM" id="Phobius"/>
    </source>
</evidence>
<feature type="transmembrane region" description="Helical" evidence="2">
    <location>
        <begin position="6"/>
        <end position="27"/>
    </location>
</feature>
<dbReference type="STRING" id="1797716.A3D07_01585"/>
<reference evidence="3 4" key="1">
    <citation type="journal article" date="2016" name="Nat. Commun.">
        <title>Thousands of microbial genomes shed light on interconnected biogeochemical processes in an aquifer system.</title>
        <authorList>
            <person name="Anantharaman K."/>
            <person name="Brown C.T."/>
            <person name="Hug L.A."/>
            <person name="Sharon I."/>
            <person name="Castelle C.J."/>
            <person name="Probst A.J."/>
            <person name="Thomas B.C."/>
            <person name="Singh A."/>
            <person name="Wilkins M.J."/>
            <person name="Karaoz U."/>
            <person name="Brodie E.L."/>
            <person name="Williams K.H."/>
            <person name="Hubbard S.S."/>
            <person name="Banfield J.F."/>
        </authorList>
    </citation>
    <scope>NUCLEOTIDE SEQUENCE [LARGE SCALE GENOMIC DNA]</scope>
</reference>
<comment type="caution">
    <text evidence="3">The sequence shown here is derived from an EMBL/GenBank/DDBJ whole genome shotgun (WGS) entry which is preliminary data.</text>
</comment>
<gene>
    <name evidence="3" type="ORF">A3D07_01585</name>
</gene>
<evidence type="ECO:0008006" key="5">
    <source>
        <dbReference type="Google" id="ProtNLM"/>
    </source>
</evidence>
<dbReference type="InterPro" id="IPR021454">
    <property type="entry name" value="DUF3105"/>
</dbReference>
<dbReference type="EMBL" id="MFBF01000039">
    <property type="protein sequence ID" value="OGD90646.1"/>
    <property type="molecule type" value="Genomic_DNA"/>
</dbReference>
<dbReference type="Proteomes" id="UP000177124">
    <property type="component" value="Unassembled WGS sequence"/>
</dbReference>
<feature type="region of interest" description="Disordered" evidence="1">
    <location>
        <begin position="66"/>
        <end position="89"/>
    </location>
</feature>
<dbReference type="PANTHER" id="PTHR34179">
    <property type="entry name" value="TUMOR PROTEIN P53-INDUCIBLE PROTEIN 13"/>
    <property type="match status" value="1"/>
</dbReference>
<dbReference type="AlphaFoldDB" id="A0A1F5GFN1"/>
<dbReference type="PANTHER" id="PTHR34179:SF1">
    <property type="entry name" value="TUMOR PROTEIN P53-INDUCIBLE PROTEIN 13"/>
    <property type="match status" value="1"/>
</dbReference>